<evidence type="ECO:0000313" key="1">
    <source>
        <dbReference type="EMBL" id="VFQ77968.1"/>
    </source>
</evidence>
<accession>A0A484LPW9</accession>
<sequence>MEICPKYGRLSNCDENDKVGEFQCCFHSRSSVRFRPLISRSLHLGNKKIMMEALPEGNESEEMQGLQANV</sequence>
<gene>
    <name evidence="1" type="ORF">CCAM_LOCUS19744</name>
</gene>
<protein>
    <submittedName>
        <fullName evidence="1">Uncharacterized protein</fullName>
    </submittedName>
</protein>
<reference evidence="1 2" key="1">
    <citation type="submission" date="2018-04" db="EMBL/GenBank/DDBJ databases">
        <authorList>
            <person name="Vogel A."/>
        </authorList>
    </citation>
    <scope>NUCLEOTIDE SEQUENCE [LARGE SCALE GENOMIC DNA]</scope>
</reference>
<dbReference type="AlphaFoldDB" id="A0A484LPW9"/>
<dbReference type="Proteomes" id="UP000595140">
    <property type="component" value="Unassembled WGS sequence"/>
</dbReference>
<dbReference type="EMBL" id="OOIL02001755">
    <property type="protein sequence ID" value="VFQ77968.1"/>
    <property type="molecule type" value="Genomic_DNA"/>
</dbReference>
<evidence type="ECO:0000313" key="2">
    <source>
        <dbReference type="Proteomes" id="UP000595140"/>
    </source>
</evidence>
<organism evidence="1 2">
    <name type="scientific">Cuscuta campestris</name>
    <dbReference type="NCBI Taxonomy" id="132261"/>
    <lineage>
        <taxon>Eukaryota</taxon>
        <taxon>Viridiplantae</taxon>
        <taxon>Streptophyta</taxon>
        <taxon>Embryophyta</taxon>
        <taxon>Tracheophyta</taxon>
        <taxon>Spermatophyta</taxon>
        <taxon>Magnoliopsida</taxon>
        <taxon>eudicotyledons</taxon>
        <taxon>Gunneridae</taxon>
        <taxon>Pentapetalae</taxon>
        <taxon>asterids</taxon>
        <taxon>lamiids</taxon>
        <taxon>Solanales</taxon>
        <taxon>Convolvulaceae</taxon>
        <taxon>Cuscuteae</taxon>
        <taxon>Cuscuta</taxon>
        <taxon>Cuscuta subgen. Grammica</taxon>
        <taxon>Cuscuta sect. Cleistogrammica</taxon>
    </lineage>
</organism>
<proteinExistence type="predicted"/>
<name>A0A484LPW9_9ASTE</name>
<keyword evidence="2" id="KW-1185">Reference proteome</keyword>